<feature type="transmembrane region" description="Helical" evidence="1">
    <location>
        <begin position="199"/>
        <end position="224"/>
    </location>
</feature>
<keyword evidence="1" id="KW-0472">Membrane</keyword>
<name>I2Q7R5_9BACT</name>
<feature type="transmembrane region" description="Helical" evidence="1">
    <location>
        <begin position="481"/>
        <end position="503"/>
    </location>
</feature>
<evidence type="ECO:0008006" key="3">
    <source>
        <dbReference type="Google" id="ProtNLM"/>
    </source>
</evidence>
<feature type="transmembrane region" description="Helical" evidence="1">
    <location>
        <begin position="509"/>
        <end position="529"/>
    </location>
</feature>
<feature type="transmembrane region" description="Helical" evidence="1">
    <location>
        <begin position="456"/>
        <end position="474"/>
    </location>
</feature>
<feature type="transmembrane region" description="Helical" evidence="1">
    <location>
        <begin position="173"/>
        <end position="192"/>
    </location>
</feature>
<dbReference type="EMBL" id="JH600067">
    <property type="protein sequence ID" value="EIG55821.1"/>
    <property type="molecule type" value="Genomic_DNA"/>
</dbReference>
<keyword evidence="1" id="KW-0812">Transmembrane</keyword>
<feature type="transmembrane region" description="Helical" evidence="1">
    <location>
        <begin position="101"/>
        <end position="119"/>
    </location>
</feature>
<feature type="transmembrane region" description="Helical" evidence="1">
    <location>
        <begin position="125"/>
        <end position="142"/>
    </location>
</feature>
<gene>
    <name evidence="2" type="ORF">DesU5LDRAFT_0102</name>
</gene>
<dbReference type="eggNOG" id="ENOG502ZD50">
    <property type="taxonomic scope" value="Bacteria"/>
</dbReference>
<dbReference type="HOGENOM" id="CLU_027328_0_0_7"/>
<accession>I2Q7R5</accession>
<evidence type="ECO:0000313" key="2">
    <source>
        <dbReference type="EMBL" id="EIG55821.1"/>
    </source>
</evidence>
<protein>
    <recommendedName>
        <fullName evidence="3">Glycosyltransferase RgtA/B/C/D-like domain-containing protein</fullName>
    </recommendedName>
</protein>
<evidence type="ECO:0000256" key="1">
    <source>
        <dbReference type="SAM" id="Phobius"/>
    </source>
</evidence>
<reference evidence="2" key="1">
    <citation type="submission" date="2011-11" db="EMBL/GenBank/DDBJ databases">
        <title>Improved High-Quality Draft sequence of Desulfovibrio sp. U5L.</title>
        <authorList>
            <consortium name="US DOE Joint Genome Institute"/>
            <person name="Lucas S."/>
            <person name="Han J."/>
            <person name="Lapidus A."/>
            <person name="Cheng J.-F."/>
            <person name="Goodwin L."/>
            <person name="Pitluck S."/>
            <person name="Peters L."/>
            <person name="Ovchinnikova G."/>
            <person name="Held B."/>
            <person name="Detter J.C."/>
            <person name="Han C."/>
            <person name="Tapia R."/>
            <person name="Land M."/>
            <person name="Hauser L."/>
            <person name="Kyrpides N."/>
            <person name="Ivanova N."/>
            <person name="Pagani I."/>
            <person name="Gabster J."/>
            <person name="Walker C."/>
            <person name="Stolyar S."/>
            <person name="Stahl D."/>
            <person name="Arkin A."/>
            <person name="Dehal P."/>
            <person name="Hazen T."/>
            <person name="Woyke T."/>
        </authorList>
    </citation>
    <scope>NUCLEOTIDE SEQUENCE [LARGE SCALE GENOMIC DNA]</scope>
    <source>
        <strain evidence="2">U5L</strain>
    </source>
</reference>
<sequence length="579" mass="66496">MFIVCCLIRTAITAPLYTQVDTRQIFDDVLFAKQALSLVHGDWLGPYTSLTLCKGPIYPIFLAVVHLLKLPYLTTLVVFRCLCIGYLLFCCRHFFHNRWLWFLLGVGILFEPIEIAGRLLRNDLYFSLSCVFIAVLLASFYSRKKQYPVLKFLECIFVFFCFGMFWYIREESALLGCTLFIAIVCLVFYIYIYKGMITIFPLLCGVAGIVIFYLGISILNWHYYGRFLTIETTSAPYTTAYGKLLSLNDPVNKPGIILSDNKIREVARYVPAMASIASCMTAGPIFESWRNGSPAFSEDTLSWLPDPEKFYVSGNFIEWQLRQCVENGGYYKDSIAAADFYTTMAREMDAAMAAHELRKAPNRIVLGSFFVDGNDFDILKRAFLRGVDWVFFAGRVPVQQEDAGSFGDSDQIRIYEQAFSLRIKPEGVSASVDRWTNAAYTSWGEIGRFFDVFPTYVYSFAAIIFVPVFLFVVIKKNIQYLSLLIICMTFIFSRYVLLTIIHIRGFYSLFVGYYSAGYIALYVLSFFVIDNLFKNINVFHCHYRIFWSMLSYRGRNLLPFMKRDSSAGCPTPIDIGRTR</sequence>
<organism evidence="2">
    <name type="scientific">Desulfovibrio sp. U5L</name>
    <dbReference type="NCBI Taxonomy" id="596152"/>
    <lineage>
        <taxon>Bacteria</taxon>
        <taxon>Pseudomonadati</taxon>
        <taxon>Thermodesulfobacteriota</taxon>
        <taxon>Desulfovibrionia</taxon>
        <taxon>Desulfovibrionales</taxon>
        <taxon>Desulfovibrionaceae</taxon>
        <taxon>Desulfovibrio</taxon>
    </lineage>
</organism>
<keyword evidence="1" id="KW-1133">Transmembrane helix</keyword>
<proteinExistence type="predicted"/>
<dbReference type="AlphaFoldDB" id="I2Q7R5"/>
<feature type="transmembrane region" description="Helical" evidence="1">
    <location>
        <begin position="149"/>
        <end position="167"/>
    </location>
</feature>